<proteinExistence type="inferred from homology"/>
<dbReference type="AlphaFoldDB" id="U4LUL3"/>
<comment type="similarity">
    <text evidence="1">Belongs to the SEC6 family.</text>
</comment>
<dbReference type="GO" id="GO:0000149">
    <property type="term" value="F:SNARE binding"/>
    <property type="evidence" value="ECO:0007669"/>
    <property type="project" value="TreeGrafter"/>
</dbReference>
<dbReference type="InterPro" id="IPR010326">
    <property type="entry name" value="EXOC3/Sec6"/>
</dbReference>
<dbReference type="GO" id="GO:0000145">
    <property type="term" value="C:exocyst"/>
    <property type="evidence" value="ECO:0007669"/>
    <property type="project" value="InterPro"/>
</dbReference>
<organism evidence="4 5">
    <name type="scientific">Pyronema omphalodes (strain CBS 100304)</name>
    <name type="common">Pyronema confluens</name>
    <dbReference type="NCBI Taxonomy" id="1076935"/>
    <lineage>
        <taxon>Eukaryota</taxon>
        <taxon>Fungi</taxon>
        <taxon>Dikarya</taxon>
        <taxon>Ascomycota</taxon>
        <taxon>Pezizomycotina</taxon>
        <taxon>Pezizomycetes</taxon>
        <taxon>Pezizales</taxon>
        <taxon>Pyronemataceae</taxon>
        <taxon>Pyronema</taxon>
    </lineage>
</organism>
<dbReference type="FunFam" id="1.10.357.50:FF:000006">
    <property type="entry name" value="Exocyst complex component sec6"/>
    <property type="match status" value="1"/>
</dbReference>
<protein>
    <submittedName>
        <fullName evidence="4">Similar to Exocyst complex component sec6 acc. no. O74846</fullName>
    </submittedName>
</protein>
<dbReference type="Gene3D" id="1.10.357.70">
    <property type="entry name" value="Exocyst complex component Sec6, C-terminal domain"/>
    <property type="match status" value="1"/>
</dbReference>
<dbReference type="eggNOG" id="KOG2286">
    <property type="taxonomic scope" value="Eukaryota"/>
</dbReference>
<evidence type="ECO:0000313" key="4">
    <source>
        <dbReference type="EMBL" id="CCX33797.1"/>
    </source>
</evidence>
<keyword evidence="3" id="KW-0268">Exocytosis</keyword>
<evidence type="ECO:0000256" key="1">
    <source>
        <dbReference type="ARBA" id="ARBA00009447"/>
    </source>
</evidence>
<dbReference type="Pfam" id="PF06046">
    <property type="entry name" value="Sec6"/>
    <property type="match status" value="1"/>
</dbReference>
<dbReference type="Gene3D" id="1.10.357.50">
    <property type="match status" value="1"/>
</dbReference>
<dbReference type="GO" id="GO:0051601">
    <property type="term" value="P:exocyst localization"/>
    <property type="evidence" value="ECO:0007669"/>
    <property type="project" value="TreeGrafter"/>
</dbReference>
<keyword evidence="2" id="KW-0813">Transport</keyword>
<dbReference type="PANTHER" id="PTHR21292">
    <property type="entry name" value="EXOCYST COMPLEX COMPONENT SEC6-RELATED"/>
    <property type="match status" value="1"/>
</dbReference>
<dbReference type="InterPro" id="IPR042532">
    <property type="entry name" value="EXOC3/Sec6_C"/>
</dbReference>
<dbReference type="GO" id="GO:0006887">
    <property type="term" value="P:exocytosis"/>
    <property type="evidence" value="ECO:0007669"/>
    <property type="project" value="UniProtKB-KW"/>
</dbReference>
<dbReference type="Proteomes" id="UP000018144">
    <property type="component" value="Unassembled WGS sequence"/>
</dbReference>
<dbReference type="PANTHER" id="PTHR21292:SF1">
    <property type="entry name" value="EXOCYST COMPLEX COMPONENT 3"/>
    <property type="match status" value="1"/>
</dbReference>
<dbReference type="OrthoDB" id="190098at2759"/>
<evidence type="ECO:0000313" key="5">
    <source>
        <dbReference type="Proteomes" id="UP000018144"/>
    </source>
</evidence>
<dbReference type="STRING" id="1076935.U4LUL3"/>
<evidence type="ECO:0000256" key="2">
    <source>
        <dbReference type="ARBA" id="ARBA00022448"/>
    </source>
</evidence>
<evidence type="ECO:0000256" key="3">
    <source>
        <dbReference type="ARBA" id="ARBA00022483"/>
    </source>
</evidence>
<gene>
    <name evidence="4" type="ORF">PCON_01873</name>
</gene>
<dbReference type="EMBL" id="HF936189">
    <property type="protein sequence ID" value="CCX33797.1"/>
    <property type="molecule type" value="Genomic_DNA"/>
</dbReference>
<accession>U4LUL3</accession>
<reference evidence="4 5" key="1">
    <citation type="journal article" date="2013" name="PLoS Genet.">
        <title>The genome and development-dependent transcriptomes of Pyronema confluens: a window into fungal evolution.</title>
        <authorList>
            <person name="Traeger S."/>
            <person name="Altegoer F."/>
            <person name="Freitag M."/>
            <person name="Gabaldon T."/>
            <person name="Kempken F."/>
            <person name="Kumar A."/>
            <person name="Marcet-Houben M."/>
            <person name="Poggeler S."/>
            <person name="Stajich J.E."/>
            <person name="Nowrousian M."/>
        </authorList>
    </citation>
    <scope>NUCLEOTIDE SEQUENCE [LARGE SCALE GENOMIC DNA]</scope>
    <source>
        <strain evidence="5">CBS 100304</strain>
        <tissue evidence="4">Vegetative mycelium</tissue>
    </source>
</reference>
<keyword evidence="5" id="KW-1185">Reference proteome</keyword>
<dbReference type="OMA" id="MNIGPKT"/>
<sequence>MRIDKLCAEAENMISEFPLINKISKIHRNFVAVEEIKSRLASLDTTLYDVDRMLKEDDHDELSNPMPNMLPIHFSLTQLRDFRDDVMDQSGKADSDVRETLLSYFGPLETTTDQFDERVGLIAMNLIDLVRAGNRSLIVRLAKIVEAEERADEKVIALKEAQETHSQLATKFKSIAKGPKTIRGYKDKFLDCVKAAVQIKFENVKNNFEDDPESLIDSLAWYFDDLNLIKHEFPQLFPPKWGIFNMMLGIYHGLMHDFLKDQLANDDLNAQGLLTIILFNSTYNQKMKELGVKAADMVPHVIDGREQELLREYSGLIAKKMEEWMNNIIDADNAEFINREHQPTEEDGKWHMASVPTMFSMISQQLSVAMDSQKGAVVASVVDEMCRLLKYRQSKWESVIKSEIAKHMKAVTKEEQEDLPDGILEYMIAVANDQIRCAAYTQQIAENNAPMLHKKYGDAVQAALDDATNGFVDLATFCMSQIIEIIFNDLKPIRKTLFTQAWYSGTEMDTIITTIKSYVIDIEPGLDEDLFAAFMDQLSQQTCVTYLSCAYNKGAKFRLHEAANQIRQDVAMGYGFYTEYIDRGEVKAVWTVMEHFLALICTEKELLPDKYEEFKMAYWDLPMTWVEAVIKAREDKTRDMLESVKQRNVYAPRGQEPTIMSRYAHLLTV</sequence>
<name>U4LUL3_PYROM</name>